<dbReference type="SUPFAM" id="SSF51126">
    <property type="entry name" value="Pectin lyase-like"/>
    <property type="match status" value="1"/>
</dbReference>
<dbReference type="EMBL" id="CAIIXF020000005">
    <property type="protein sequence ID" value="CAH1784870.1"/>
    <property type="molecule type" value="Genomic_DNA"/>
</dbReference>
<dbReference type="AlphaFoldDB" id="A0A8J1T4P9"/>
<reference evidence="15" key="1">
    <citation type="submission" date="2022-03" db="EMBL/GenBank/DDBJ databases">
        <authorList>
            <person name="Martin C."/>
        </authorList>
    </citation>
    <scope>NUCLEOTIDE SEQUENCE</scope>
</reference>
<protein>
    <submittedName>
        <fullName evidence="15">Uncharacterized protein</fullName>
    </submittedName>
</protein>
<dbReference type="CDD" id="cd00054">
    <property type="entry name" value="EGF_CA"/>
    <property type="match status" value="1"/>
</dbReference>
<feature type="transmembrane region" description="Helical" evidence="13">
    <location>
        <begin position="1031"/>
        <end position="1053"/>
    </location>
</feature>
<dbReference type="OrthoDB" id="6138650at2759"/>
<keyword evidence="5 11" id="KW-0245">EGF-like domain</keyword>
<keyword evidence="13" id="KW-1133">Transmembrane helix</keyword>
<evidence type="ECO:0000256" key="2">
    <source>
        <dbReference type="ARBA" id="ARBA00004442"/>
    </source>
</evidence>
<evidence type="ECO:0000313" key="15">
    <source>
        <dbReference type="EMBL" id="CAH1784870.1"/>
    </source>
</evidence>
<evidence type="ECO:0000256" key="12">
    <source>
        <dbReference type="SAM" id="MobiDB-lite"/>
    </source>
</evidence>
<name>A0A8J1T4P9_OWEFU</name>
<keyword evidence="16" id="KW-1185">Reference proteome</keyword>
<feature type="signal peptide" evidence="14">
    <location>
        <begin position="1"/>
        <end position="19"/>
    </location>
</feature>
<feature type="transmembrane region" description="Helical" evidence="13">
    <location>
        <begin position="804"/>
        <end position="823"/>
    </location>
</feature>
<keyword evidence="8 13" id="KW-0472">Membrane</keyword>
<evidence type="ECO:0000256" key="13">
    <source>
        <dbReference type="SAM" id="Phobius"/>
    </source>
</evidence>
<evidence type="ECO:0000256" key="14">
    <source>
        <dbReference type="SAM" id="SignalP"/>
    </source>
</evidence>
<evidence type="ECO:0000256" key="7">
    <source>
        <dbReference type="ARBA" id="ARBA00022737"/>
    </source>
</evidence>
<feature type="disulfide bond" evidence="11">
    <location>
        <begin position="47"/>
        <end position="56"/>
    </location>
</feature>
<evidence type="ECO:0000256" key="4">
    <source>
        <dbReference type="ARBA" id="ARBA00022525"/>
    </source>
</evidence>
<keyword evidence="7" id="KW-0677">Repeat</keyword>
<dbReference type="InterPro" id="IPR003368">
    <property type="entry name" value="POMP_repeat"/>
</dbReference>
<evidence type="ECO:0000256" key="8">
    <source>
        <dbReference type="ARBA" id="ARBA00023136"/>
    </source>
</evidence>
<keyword evidence="9 11" id="KW-1015">Disulfide bond</keyword>
<evidence type="ECO:0000313" key="16">
    <source>
        <dbReference type="Proteomes" id="UP000749559"/>
    </source>
</evidence>
<organism evidence="15 16">
    <name type="scientific">Owenia fusiformis</name>
    <name type="common">Polychaete worm</name>
    <dbReference type="NCBI Taxonomy" id="6347"/>
    <lineage>
        <taxon>Eukaryota</taxon>
        <taxon>Metazoa</taxon>
        <taxon>Spiralia</taxon>
        <taxon>Lophotrochozoa</taxon>
        <taxon>Annelida</taxon>
        <taxon>Polychaeta</taxon>
        <taxon>Sedentaria</taxon>
        <taxon>Canalipalpata</taxon>
        <taxon>Sabellida</taxon>
        <taxon>Oweniida</taxon>
        <taxon>Oweniidae</taxon>
        <taxon>Owenia</taxon>
    </lineage>
</organism>
<evidence type="ECO:0000256" key="1">
    <source>
        <dbReference type="ARBA" id="ARBA00004196"/>
    </source>
</evidence>
<keyword evidence="13" id="KW-0812">Transmembrane</keyword>
<keyword evidence="4" id="KW-0964">Secreted</keyword>
<dbReference type="Gene3D" id="2.10.25.10">
    <property type="entry name" value="Laminin"/>
    <property type="match status" value="2"/>
</dbReference>
<dbReference type="NCBIfam" id="TIGR01376">
    <property type="entry name" value="POMP_repeat"/>
    <property type="match status" value="1"/>
</dbReference>
<feature type="disulfide bond" evidence="11">
    <location>
        <begin position="28"/>
        <end position="45"/>
    </location>
</feature>
<proteinExistence type="predicted"/>
<evidence type="ECO:0000256" key="5">
    <source>
        <dbReference type="ARBA" id="ARBA00022536"/>
    </source>
</evidence>
<evidence type="ECO:0000256" key="10">
    <source>
        <dbReference type="ARBA" id="ARBA00023237"/>
    </source>
</evidence>
<keyword evidence="10" id="KW-0998">Cell outer membrane</keyword>
<dbReference type="SMART" id="SM00181">
    <property type="entry name" value="EGF"/>
    <property type="match status" value="2"/>
</dbReference>
<evidence type="ECO:0000256" key="11">
    <source>
        <dbReference type="PROSITE-ProRule" id="PRU00076"/>
    </source>
</evidence>
<dbReference type="PROSITE" id="PS00022">
    <property type="entry name" value="EGF_1"/>
    <property type="match status" value="2"/>
</dbReference>
<dbReference type="PROSITE" id="PS01186">
    <property type="entry name" value="EGF_2"/>
    <property type="match status" value="1"/>
</dbReference>
<dbReference type="PROSITE" id="PS50026">
    <property type="entry name" value="EGF_3"/>
    <property type="match status" value="2"/>
</dbReference>
<dbReference type="InterPro" id="IPR011050">
    <property type="entry name" value="Pectin_lyase_fold/virulence"/>
</dbReference>
<comment type="subcellular location">
    <subcellularLocation>
        <location evidence="1">Cell envelope</location>
    </subcellularLocation>
    <subcellularLocation>
        <location evidence="2">Cell outer membrane</location>
    </subcellularLocation>
    <subcellularLocation>
        <location evidence="3">Secreted</location>
    </subcellularLocation>
</comment>
<dbReference type="PANTHER" id="PTHR24049">
    <property type="entry name" value="CRUMBS FAMILY MEMBER"/>
    <property type="match status" value="1"/>
</dbReference>
<gene>
    <name evidence="15" type="ORF">OFUS_LOCUS10996</name>
</gene>
<comment type="caution">
    <text evidence="15">The sequence shown here is derived from an EMBL/GenBank/DDBJ whole genome shotgun (WGS) entry which is preliminary data.</text>
</comment>
<feature type="chain" id="PRO_5043848694" evidence="14">
    <location>
        <begin position="20"/>
        <end position="1158"/>
    </location>
</feature>
<dbReference type="GO" id="GO:0005576">
    <property type="term" value="C:extracellular region"/>
    <property type="evidence" value="ECO:0007669"/>
    <property type="project" value="UniProtKB-SubCell"/>
</dbReference>
<sequence length="1158" mass="127591">MLQCFVLFSVWLLGQVSTAANPCTANPCGKNGFCQVRQQAPGYVCGCLPGHTGVHCKGGAPQCALGGLRNVCKNGGTCYIHGTKTLRCLCPPGYVGSKCEEELLELTCPADSWGFSMGKEPVQFSQSNSCTDLIAAVPKWNTMDYYRIYCQHFTNATSLPEQASQVRMSMCYEVDQGAVLKSDLCCKRTLKSDPNNIFVHNINGSDTDLCGRQETPCKTVKHALIRVPNGGTIYVMGSKGYSYKECSVFANAMTINISVEIVGINNPVFECVFDIIHKGYSLFHIHSNNGLQKVTLNGLSFLKAVILSKNVDLTVQNCYFMESSIRGKDHKFPQNLRLLSSNFESSHVLIDKTGPIDLKSQDSKFHNSTFTILAIENIKARFLRTNFTIKPLVLHMETSQSQNNALNLDIELNACEFRTVGTSGAEKDSNGTTDTQAALQLEYKSSQSRFSLTSKLLIQSCVFRDNSRAIGLAGFLREVVIKDTTFHNNSVEGNGGAIAFKIVRRASLIITNCDFSINKATAHSSAVVGQSGTLTGRGGAIYAIEYEPHSQMTTTSKIILANDRFVGNQADSKGGTLYFGEDIDSTIMGTRIMGASNATTKVEGELLYIQSSAEIASSQMLTVTRPHRQISVISISGTSGNSYSVAANVQCPIGYNLTYSHGTMNMSEQSQNLQLICVTCDFGLVSLQQGEMNITSLSFVDDKVTLESTSNADTFTCKSCPNGAICEDDGHLVKMAPNHWGILKDGTLSVQRCPIGYCCTGDTCGTFSDCAENRGGVLCGQCANDFSPSFFSSTCVDNTTCSAWWLWILAVICGIIILSITIFNQQLFHVVMILWMPIWGLFKRCNCCLRCQSEHVDPNENEDKFSDNGKSMSNNNQERRPKKKGVRFDAPQSAEDLYKERIHEHYGYLDSVVYLLQTAFLIHISHSSDSDQMTLIIDELGKIAYNIANFRFLFEYPKDVCLFEGANRAVLEIVHAVVILVVFLFLSFAYVIYMCVEDSLNERPKGVGVFVELGYEVHPTLGFIHIIETVFIHWIPTIFLLLIFLTAFILGIIGRIRACRQAEVERSIDGSSIQETPSIRDYPSFNSQSTLYRMHEPMGGQTEIEASLGGFDLSPNRDPDMLDFEIELFSQGDEDIQRGDAGMHSISLGGVTEDMGHC</sequence>
<feature type="transmembrane region" description="Helical" evidence="13">
    <location>
        <begin position="973"/>
        <end position="993"/>
    </location>
</feature>
<keyword evidence="6 14" id="KW-0732">Signal</keyword>
<dbReference type="SUPFAM" id="SSF57196">
    <property type="entry name" value="EGF/Laminin"/>
    <property type="match status" value="2"/>
</dbReference>
<dbReference type="Proteomes" id="UP000749559">
    <property type="component" value="Unassembled WGS sequence"/>
</dbReference>
<accession>A0A8J1T4P9</accession>
<comment type="caution">
    <text evidence="11">Lacks conserved residue(s) required for the propagation of feature annotation.</text>
</comment>
<evidence type="ECO:0000256" key="3">
    <source>
        <dbReference type="ARBA" id="ARBA00004613"/>
    </source>
</evidence>
<dbReference type="InterPro" id="IPR051022">
    <property type="entry name" value="Notch_Cell-Fate_Det"/>
</dbReference>
<dbReference type="InterPro" id="IPR000742">
    <property type="entry name" value="EGF"/>
</dbReference>
<feature type="region of interest" description="Disordered" evidence="12">
    <location>
        <begin position="858"/>
        <end position="885"/>
    </location>
</feature>
<feature type="disulfide bond" evidence="11">
    <location>
        <begin position="90"/>
        <end position="99"/>
    </location>
</feature>
<evidence type="ECO:0000256" key="6">
    <source>
        <dbReference type="ARBA" id="ARBA00022729"/>
    </source>
</evidence>
<evidence type="ECO:0000256" key="9">
    <source>
        <dbReference type="ARBA" id="ARBA00023157"/>
    </source>
</evidence>
<feature type="compositionally biased region" description="Basic and acidic residues" evidence="12">
    <location>
        <begin position="858"/>
        <end position="867"/>
    </location>
</feature>